<accession>A0A419R5X7</accession>
<feature type="binding site" evidence="11">
    <location>
        <position position="181"/>
    </location>
    <ligand>
        <name>Mg(2+)</name>
        <dbReference type="ChEBI" id="CHEBI:18420"/>
    </ligand>
</feature>
<keyword evidence="3 10" id="KW-0285">Flavoprotein</keyword>
<evidence type="ECO:0000256" key="1">
    <source>
        <dbReference type="ARBA" id="ARBA00011955"/>
    </source>
</evidence>
<dbReference type="PANTHER" id="PTHR30040">
    <property type="entry name" value="THIAMINE BIOSYNTHESIS LIPOPROTEIN APBE"/>
    <property type="match status" value="1"/>
</dbReference>
<evidence type="ECO:0000256" key="12">
    <source>
        <dbReference type="SAM" id="MobiDB-lite"/>
    </source>
</evidence>
<keyword evidence="14" id="KW-1185">Reference proteome</keyword>
<evidence type="ECO:0000256" key="5">
    <source>
        <dbReference type="ARBA" id="ARBA00022723"/>
    </source>
</evidence>
<evidence type="ECO:0000256" key="2">
    <source>
        <dbReference type="ARBA" id="ARBA00016337"/>
    </source>
</evidence>
<organism evidence="13 14">
    <name type="scientific">Tsuneonella suprasediminis</name>
    <dbReference type="NCBI Taxonomy" id="2306996"/>
    <lineage>
        <taxon>Bacteria</taxon>
        <taxon>Pseudomonadati</taxon>
        <taxon>Pseudomonadota</taxon>
        <taxon>Alphaproteobacteria</taxon>
        <taxon>Sphingomonadales</taxon>
        <taxon>Erythrobacteraceae</taxon>
        <taxon>Tsuneonella</taxon>
    </lineage>
</organism>
<dbReference type="SUPFAM" id="SSF143631">
    <property type="entry name" value="ApbE-like"/>
    <property type="match status" value="1"/>
</dbReference>
<dbReference type="AlphaFoldDB" id="A0A419R5X7"/>
<evidence type="ECO:0000313" key="13">
    <source>
        <dbReference type="EMBL" id="RJX71158.1"/>
    </source>
</evidence>
<comment type="similarity">
    <text evidence="10">Belongs to the ApbE family.</text>
</comment>
<feature type="region of interest" description="Disordered" evidence="12">
    <location>
        <begin position="1"/>
        <end position="25"/>
    </location>
</feature>
<evidence type="ECO:0000256" key="4">
    <source>
        <dbReference type="ARBA" id="ARBA00022679"/>
    </source>
</evidence>
<dbReference type="Gene3D" id="3.10.520.10">
    <property type="entry name" value="ApbE-like domains"/>
    <property type="match status" value="1"/>
</dbReference>
<reference evidence="13 14" key="1">
    <citation type="submission" date="2018-09" db="EMBL/GenBank/DDBJ databases">
        <title>Altererythrobacter sp.Ery1 and Ery12, the genome sequencing of novel strains in genus Alterythrobacter.</title>
        <authorList>
            <person name="Cheng H."/>
            <person name="Wu Y.-H."/>
            <person name="Fang C."/>
            <person name="Xu X.-W."/>
        </authorList>
    </citation>
    <scope>NUCLEOTIDE SEQUENCE [LARGE SCALE GENOMIC DNA]</scope>
    <source>
        <strain evidence="13 14">Ery12</strain>
    </source>
</reference>
<evidence type="ECO:0000256" key="10">
    <source>
        <dbReference type="PIRNR" id="PIRNR006268"/>
    </source>
</evidence>
<proteinExistence type="inferred from homology"/>
<comment type="cofactor">
    <cofactor evidence="11">
        <name>Mg(2+)</name>
        <dbReference type="ChEBI" id="CHEBI:18420"/>
    </cofactor>
    <cofactor evidence="11">
        <name>Mn(2+)</name>
        <dbReference type="ChEBI" id="CHEBI:29035"/>
    </cofactor>
    <text evidence="11">Magnesium. Can also use manganese.</text>
</comment>
<feature type="binding site" evidence="11">
    <location>
        <position position="298"/>
    </location>
    <ligand>
        <name>Mg(2+)</name>
        <dbReference type="ChEBI" id="CHEBI:18420"/>
    </ligand>
</feature>
<gene>
    <name evidence="13" type="ORF">D6858_00505</name>
</gene>
<dbReference type="RefSeq" id="WP_120106006.1">
    <property type="nucleotide sequence ID" value="NZ_RAHJ01000003.1"/>
</dbReference>
<dbReference type="PIRSF" id="PIRSF006268">
    <property type="entry name" value="ApbE"/>
    <property type="match status" value="1"/>
</dbReference>
<dbReference type="PANTHER" id="PTHR30040:SF2">
    <property type="entry name" value="FAD:PROTEIN FMN TRANSFERASE"/>
    <property type="match status" value="1"/>
</dbReference>
<dbReference type="OrthoDB" id="9778595at2"/>
<evidence type="ECO:0000256" key="8">
    <source>
        <dbReference type="ARBA" id="ARBA00031306"/>
    </source>
</evidence>
<dbReference type="EC" id="2.7.1.180" evidence="1 10"/>
<keyword evidence="4 10" id="KW-0808">Transferase</keyword>
<keyword evidence="6 10" id="KW-0274">FAD</keyword>
<dbReference type="EMBL" id="RAHJ01000003">
    <property type="protein sequence ID" value="RJX71158.1"/>
    <property type="molecule type" value="Genomic_DNA"/>
</dbReference>
<evidence type="ECO:0000256" key="3">
    <source>
        <dbReference type="ARBA" id="ARBA00022630"/>
    </source>
</evidence>
<dbReference type="Pfam" id="PF02424">
    <property type="entry name" value="ApbE"/>
    <property type="match status" value="1"/>
</dbReference>
<keyword evidence="7 10" id="KW-0460">Magnesium</keyword>
<feature type="binding site" evidence="11">
    <location>
        <position position="294"/>
    </location>
    <ligand>
        <name>Mg(2+)</name>
        <dbReference type="ChEBI" id="CHEBI:18420"/>
    </ligand>
</feature>
<dbReference type="InterPro" id="IPR024932">
    <property type="entry name" value="ApbE"/>
</dbReference>
<evidence type="ECO:0000256" key="9">
    <source>
        <dbReference type="ARBA" id="ARBA00048540"/>
    </source>
</evidence>
<comment type="catalytic activity">
    <reaction evidence="9 10">
        <text>L-threonyl-[protein] + FAD = FMN-L-threonyl-[protein] + AMP + H(+)</text>
        <dbReference type="Rhea" id="RHEA:36847"/>
        <dbReference type="Rhea" id="RHEA-COMP:11060"/>
        <dbReference type="Rhea" id="RHEA-COMP:11061"/>
        <dbReference type="ChEBI" id="CHEBI:15378"/>
        <dbReference type="ChEBI" id="CHEBI:30013"/>
        <dbReference type="ChEBI" id="CHEBI:57692"/>
        <dbReference type="ChEBI" id="CHEBI:74257"/>
        <dbReference type="ChEBI" id="CHEBI:456215"/>
        <dbReference type="EC" id="2.7.1.180"/>
    </reaction>
</comment>
<name>A0A419R5X7_9SPHN</name>
<evidence type="ECO:0000256" key="11">
    <source>
        <dbReference type="PIRSR" id="PIRSR006268-2"/>
    </source>
</evidence>
<evidence type="ECO:0000256" key="6">
    <source>
        <dbReference type="ARBA" id="ARBA00022827"/>
    </source>
</evidence>
<dbReference type="GO" id="GO:0046872">
    <property type="term" value="F:metal ion binding"/>
    <property type="evidence" value="ECO:0007669"/>
    <property type="project" value="UniProtKB-UniRule"/>
</dbReference>
<evidence type="ECO:0000313" key="14">
    <source>
        <dbReference type="Proteomes" id="UP000284322"/>
    </source>
</evidence>
<comment type="caution">
    <text evidence="13">The sequence shown here is derived from an EMBL/GenBank/DDBJ whole genome shotgun (WGS) entry which is preliminary data.</text>
</comment>
<sequence length="338" mass="35987">MHPPADTDGGEVAELLLPPNLNPDRVRPLQNGRTLTLCGDTMGTSWSLSAVAPPEISDTQIVRALEQRFATVIAQMSQWEPESEISRFNRAAPGTTLSLSRPFAHVLDCALTLAQVSDGAFDPTLGAASDLWGFGAVPAPAAMPGPATAQATRKLNWRNVALSHNDCTLVQPGGLQLDLSAIAKGFAVDFGIDALEQIGVRHALLEIGGELRGIGVQADGLPWWVDLDTPPDSDAPTARIGLCGWAIATSGNYRRRREADARSWSHSLNPQTGLPVADDVLSVSVLHTGCMQADGLATLLLVLGPERAMHFADTHGIPARMVTNKATIASRAWKAWLH</sequence>
<dbReference type="GO" id="GO:0016740">
    <property type="term" value="F:transferase activity"/>
    <property type="evidence" value="ECO:0007669"/>
    <property type="project" value="UniProtKB-UniRule"/>
</dbReference>
<protein>
    <recommendedName>
        <fullName evidence="2 10">FAD:protein FMN transferase</fullName>
        <ecNumber evidence="1 10">2.7.1.180</ecNumber>
    </recommendedName>
    <alternativeName>
        <fullName evidence="8 10">Flavin transferase</fullName>
    </alternativeName>
</protein>
<evidence type="ECO:0000256" key="7">
    <source>
        <dbReference type="ARBA" id="ARBA00022842"/>
    </source>
</evidence>
<keyword evidence="5 10" id="KW-0479">Metal-binding</keyword>
<dbReference type="InterPro" id="IPR003374">
    <property type="entry name" value="ApbE-like_sf"/>
</dbReference>
<dbReference type="Proteomes" id="UP000284322">
    <property type="component" value="Unassembled WGS sequence"/>
</dbReference>